<proteinExistence type="predicted"/>
<feature type="domain" description="HD-GYP" evidence="1">
    <location>
        <begin position="24"/>
        <end position="230"/>
    </location>
</feature>
<reference evidence="2 3" key="1">
    <citation type="journal article" date="2015" name="Stand. Genomic Sci.">
        <title>Genomic Encyclopedia of Bacterial and Archaeal Type Strains, Phase III: the genomes of soil and plant-associated and newly described type strains.</title>
        <authorList>
            <person name="Whitman W.B."/>
            <person name="Woyke T."/>
            <person name="Klenk H.P."/>
            <person name="Zhou Y."/>
            <person name="Lilburn T.G."/>
            <person name="Beck B.J."/>
            <person name="De Vos P."/>
            <person name="Vandamme P."/>
            <person name="Eisen J.A."/>
            <person name="Garrity G."/>
            <person name="Hugenholtz P."/>
            <person name="Kyrpides N.C."/>
        </authorList>
    </citation>
    <scope>NUCLEOTIDE SEQUENCE [LARGE SCALE GENOMIC DNA]</scope>
    <source>
        <strain evidence="2 3">ASC-9842</strain>
    </source>
</reference>
<evidence type="ECO:0000313" key="3">
    <source>
        <dbReference type="Proteomes" id="UP000291078"/>
    </source>
</evidence>
<dbReference type="EMBL" id="SGXM01000013">
    <property type="protein sequence ID" value="RZT29105.1"/>
    <property type="molecule type" value="Genomic_DNA"/>
</dbReference>
<comment type="caution">
    <text evidence="2">The sequence shown here is derived from an EMBL/GenBank/DDBJ whole genome shotgun (WGS) entry which is preliminary data.</text>
</comment>
<dbReference type="InterPro" id="IPR052020">
    <property type="entry name" value="Cyclic_di-GMP/3'3'-cGAMP_PDE"/>
</dbReference>
<accession>A0A4Q7R8C8</accession>
<dbReference type="PANTHER" id="PTHR45228">
    <property type="entry name" value="CYCLIC DI-GMP PHOSPHODIESTERASE TM_0186-RELATED"/>
    <property type="match status" value="1"/>
</dbReference>
<dbReference type="Gene3D" id="1.10.3210.10">
    <property type="entry name" value="Hypothetical protein af1432"/>
    <property type="match status" value="1"/>
</dbReference>
<dbReference type="SMART" id="SM00471">
    <property type="entry name" value="HDc"/>
    <property type="match status" value="1"/>
</dbReference>
<dbReference type="AlphaFoldDB" id="A0A4Q7R8C8"/>
<evidence type="ECO:0000259" key="1">
    <source>
        <dbReference type="PROSITE" id="PS51832"/>
    </source>
</evidence>
<dbReference type="PROSITE" id="PS51832">
    <property type="entry name" value="HD_GYP"/>
    <property type="match status" value="1"/>
</dbReference>
<dbReference type="GO" id="GO:0008081">
    <property type="term" value="F:phosphoric diester hydrolase activity"/>
    <property type="evidence" value="ECO:0007669"/>
    <property type="project" value="UniProtKB-ARBA"/>
</dbReference>
<keyword evidence="3" id="KW-1185">Reference proteome</keyword>
<dbReference type="CDD" id="cd00077">
    <property type="entry name" value="HDc"/>
    <property type="match status" value="1"/>
</dbReference>
<dbReference type="SUPFAM" id="SSF109604">
    <property type="entry name" value="HD-domain/PDEase-like"/>
    <property type="match status" value="1"/>
</dbReference>
<dbReference type="InterPro" id="IPR003607">
    <property type="entry name" value="HD/PDEase_dom"/>
</dbReference>
<dbReference type="Proteomes" id="UP000291078">
    <property type="component" value="Unassembled WGS sequence"/>
</dbReference>
<sequence length="231" mass="25454">MPTTMYPNQFCATAQAAVGLAIAEATRQDADSKTLVGEYLRALYETLSHGHRCSRLMLAFAARLQDAVKGVIDPEAMAFGAFYHDVGKVCVPPEVLLAPRSLSPQEYKLIQAHTYHGRRIAELASSVVSQPNPALGYLHAMAACHHERWDGTGYPNRLSADDIPLTARMMAIVDTYDALRSSRAYKLGKSHEFACQVIEREIGNAFDPHIARSFLAMSKSFVDLFPELAIN</sequence>
<organism evidence="2 3">
    <name type="scientific">Cupriavidus agavae</name>
    <dbReference type="NCBI Taxonomy" id="1001822"/>
    <lineage>
        <taxon>Bacteria</taxon>
        <taxon>Pseudomonadati</taxon>
        <taxon>Pseudomonadota</taxon>
        <taxon>Betaproteobacteria</taxon>
        <taxon>Burkholderiales</taxon>
        <taxon>Burkholderiaceae</taxon>
        <taxon>Cupriavidus</taxon>
    </lineage>
</organism>
<dbReference type="InterPro" id="IPR037522">
    <property type="entry name" value="HD_GYP_dom"/>
</dbReference>
<dbReference type="Pfam" id="PF13487">
    <property type="entry name" value="HD_5"/>
    <property type="match status" value="1"/>
</dbReference>
<protein>
    <submittedName>
        <fullName evidence="2">HD domain-containing protein</fullName>
    </submittedName>
</protein>
<gene>
    <name evidence="2" type="ORF">EV147_5069</name>
</gene>
<evidence type="ECO:0000313" key="2">
    <source>
        <dbReference type="EMBL" id="RZT29105.1"/>
    </source>
</evidence>
<name>A0A4Q7R8C8_9BURK</name>